<reference evidence="1" key="1">
    <citation type="journal article" date="2012" name="Nature">
        <title>The oyster genome reveals stress adaptation and complexity of shell formation.</title>
        <authorList>
            <person name="Zhang G."/>
            <person name="Fang X."/>
            <person name="Guo X."/>
            <person name="Li L."/>
            <person name="Luo R."/>
            <person name="Xu F."/>
            <person name="Yang P."/>
            <person name="Zhang L."/>
            <person name="Wang X."/>
            <person name="Qi H."/>
            <person name="Xiong Z."/>
            <person name="Que H."/>
            <person name="Xie Y."/>
            <person name="Holland P.W."/>
            <person name="Paps J."/>
            <person name="Zhu Y."/>
            <person name="Wu F."/>
            <person name="Chen Y."/>
            <person name="Wang J."/>
            <person name="Peng C."/>
            <person name="Meng J."/>
            <person name="Yang L."/>
            <person name="Liu J."/>
            <person name="Wen B."/>
            <person name="Zhang N."/>
            <person name="Huang Z."/>
            <person name="Zhu Q."/>
            <person name="Feng Y."/>
            <person name="Mount A."/>
            <person name="Hedgecock D."/>
            <person name="Xu Z."/>
            <person name="Liu Y."/>
            <person name="Domazet-Loso T."/>
            <person name="Du Y."/>
            <person name="Sun X."/>
            <person name="Zhang S."/>
            <person name="Liu B."/>
            <person name="Cheng P."/>
            <person name="Jiang X."/>
            <person name="Li J."/>
            <person name="Fan D."/>
            <person name="Wang W."/>
            <person name="Fu W."/>
            <person name="Wang T."/>
            <person name="Wang B."/>
            <person name="Zhang J."/>
            <person name="Peng Z."/>
            <person name="Li Y."/>
            <person name="Li N."/>
            <person name="Wang J."/>
            <person name="Chen M."/>
            <person name="He Y."/>
            <person name="Tan F."/>
            <person name="Song X."/>
            <person name="Zheng Q."/>
            <person name="Huang R."/>
            <person name="Yang H."/>
            <person name="Du X."/>
            <person name="Chen L."/>
            <person name="Yang M."/>
            <person name="Gaffney P.M."/>
            <person name="Wang S."/>
            <person name="Luo L."/>
            <person name="She Z."/>
            <person name="Ming Y."/>
            <person name="Huang W."/>
            <person name="Zhang S."/>
            <person name="Huang B."/>
            <person name="Zhang Y."/>
            <person name="Qu T."/>
            <person name="Ni P."/>
            <person name="Miao G."/>
            <person name="Wang J."/>
            <person name="Wang Q."/>
            <person name="Steinberg C.E."/>
            <person name="Wang H."/>
            <person name="Li N."/>
            <person name="Qian L."/>
            <person name="Zhang G."/>
            <person name="Li Y."/>
            <person name="Yang H."/>
            <person name="Liu X."/>
            <person name="Wang J."/>
            <person name="Yin Y."/>
            <person name="Wang J."/>
        </authorList>
    </citation>
    <scope>NUCLEOTIDE SEQUENCE [LARGE SCALE GENOMIC DNA]</scope>
    <source>
        <strain evidence="1">05x7-T-G4-1.051#20</strain>
    </source>
</reference>
<organism evidence="1">
    <name type="scientific">Magallana gigas</name>
    <name type="common">Pacific oyster</name>
    <name type="synonym">Crassostrea gigas</name>
    <dbReference type="NCBI Taxonomy" id="29159"/>
    <lineage>
        <taxon>Eukaryota</taxon>
        <taxon>Metazoa</taxon>
        <taxon>Spiralia</taxon>
        <taxon>Lophotrochozoa</taxon>
        <taxon>Mollusca</taxon>
        <taxon>Bivalvia</taxon>
        <taxon>Autobranchia</taxon>
        <taxon>Pteriomorphia</taxon>
        <taxon>Ostreida</taxon>
        <taxon>Ostreoidea</taxon>
        <taxon>Ostreidae</taxon>
        <taxon>Magallana</taxon>
    </lineage>
</organism>
<protein>
    <submittedName>
        <fullName evidence="1">Uncharacterized protein</fullName>
    </submittedName>
</protein>
<dbReference type="HOGENOM" id="CLU_1751464_0_0_1"/>
<proteinExistence type="predicted"/>
<sequence>MLIATENEASRLVERLERGIRRIVNSSGHGQQHRQQQPQEPAFQYAHTKVAADPRQHYTIVPSWAVRGEDKRGPCNICLEQDTHLQIKCTRCNNQCVCCKCVVGVYLSNVPASRRALGAKLAKKDPTTLLRATHILRKDAFNYLQWKKK</sequence>
<dbReference type="AlphaFoldDB" id="K1QGH5"/>
<dbReference type="InParanoid" id="K1QGH5"/>
<accession>K1QGH5</accession>
<evidence type="ECO:0000313" key="1">
    <source>
        <dbReference type="EMBL" id="EKC20671.1"/>
    </source>
</evidence>
<gene>
    <name evidence="1" type="ORF">CGI_10005654</name>
</gene>
<name>K1QGH5_MAGGI</name>
<dbReference type="EMBL" id="JH816270">
    <property type="protein sequence ID" value="EKC20671.1"/>
    <property type="molecule type" value="Genomic_DNA"/>
</dbReference>